<feature type="domain" description="Replication protein A 70 kDa DNA-binding subunit B/D first OB fold" evidence="6">
    <location>
        <begin position="4"/>
        <end position="105"/>
    </location>
</feature>
<dbReference type="SUPFAM" id="SSF50249">
    <property type="entry name" value="Nucleic acid-binding proteins"/>
    <property type="match status" value="2"/>
</dbReference>
<evidence type="ECO:0000256" key="1">
    <source>
        <dbReference type="ARBA" id="ARBA00005690"/>
    </source>
</evidence>
<dbReference type="Pfam" id="PF02721">
    <property type="entry name" value="DUF223"/>
    <property type="match status" value="1"/>
</dbReference>
<feature type="domain" description="Replication factor A C-terminal" evidence="7">
    <location>
        <begin position="153"/>
        <end position="265"/>
    </location>
</feature>
<dbReference type="EMBL" id="JAAGAX010000002">
    <property type="protein sequence ID" value="KAF2323368.1"/>
    <property type="molecule type" value="Genomic_DNA"/>
</dbReference>
<dbReference type="CDD" id="cd04476">
    <property type="entry name" value="RPA1_DBD_C"/>
    <property type="match status" value="1"/>
</dbReference>
<comment type="caution">
    <text evidence="8">The sequence shown here is derived from an EMBL/GenBank/DDBJ whole genome shotgun (WGS) entry which is preliminary data.</text>
</comment>
<reference evidence="8 9" key="1">
    <citation type="journal article" date="2020" name="Mol. Plant">
        <title>The Chromosome-Based Rubber Tree Genome Provides New Insights into Spurge Genome Evolution and Rubber Biosynthesis.</title>
        <authorList>
            <person name="Liu J."/>
            <person name="Shi C."/>
            <person name="Shi C.C."/>
            <person name="Li W."/>
            <person name="Zhang Q.J."/>
            <person name="Zhang Y."/>
            <person name="Li K."/>
            <person name="Lu H.F."/>
            <person name="Shi C."/>
            <person name="Zhu S.T."/>
            <person name="Xiao Z.Y."/>
            <person name="Nan H."/>
            <person name="Yue Y."/>
            <person name="Zhu X.G."/>
            <person name="Wu Y."/>
            <person name="Hong X.N."/>
            <person name="Fan G.Y."/>
            <person name="Tong Y."/>
            <person name="Zhang D."/>
            <person name="Mao C.L."/>
            <person name="Liu Y.L."/>
            <person name="Hao S.J."/>
            <person name="Liu W.Q."/>
            <person name="Lv M.Q."/>
            <person name="Zhang H.B."/>
            <person name="Liu Y."/>
            <person name="Hu-Tang G.R."/>
            <person name="Wang J.P."/>
            <person name="Wang J.H."/>
            <person name="Sun Y.H."/>
            <person name="Ni S.B."/>
            <person name="Chen W.B."/>
            <person name="Zhang X.C."/>
            <person name="Jiao Y.N."/>
            <person name="Eichler E.E."/>
            <person name="Li G.H."/>
            <person name="Liu X."/>
            <person name="Gao L.Z."/>
        </authorList>
    </citation>
    <scope>NUCLEOTIDE SEQUENCE [LARGE SCALE GENOMIC DNA]</scope>
    <source>
        <strain evidence="9">cv. GT1</strain>
        <tissue evidence="8">Leaf</tissue>
    </source>
</reference>
<dbReference type="Pfam" id="PF08646">
    <property type="entry name" value="Rep_fac-A_C"/>
    <property type="match status" value="1"/>
</dbReference>
<evidence type="ECO:0000259" key="6">
    <source>
        <dbReference type="Pfam" id="PF02721"/>
    </source>
</evidence>
<gene>
    <name evidence="8" type="ORF">GH714_034886</name>
</gene>
<evidence type="ECO:0000259" key="7">
    <source>
        <dbReference type="Pfam" id="PF08646"/>
    </source>
</evidence>
<keyword evidence="3" id="KW-0863">Zinc-finger</keyword>
<dbReference type="Gene3D" id="2.40.50.140">
    <property type="entry name" value="Nucleic acid-binding proteins"/>
    <property type="match status" value="2"/>
</dbReference>
<dbReference type="GO" id="GO:0008270">
    <property type="term" value="F:zinc ion binding"/>
    <property type="evidence" value="ECO:0007669"/>
    <property type="project" value="UniProtKB-KW"/>
</dbReference>
<dbReference type="AlphaFoldDB" id="A0A6A6NED4"/>
<evidence type="ECO:0000313" key="8">
    <source>
        <dbReference type="EMBL" id="KAF2323368.1"/>
    </source>
</evidence>
<evidence type="ECO:0000256" key="3">
    <source>
        <dbReference type="ARBA" id="ARBA00022771"/>
    </source>
</evidence>
<dbReference type="Proteomes" id="UP000467840">
    <property type="component" value="Chromosome 11"/>
</dbReference>
<dbReference type="PANTHER" id="PTHR47165:SF4">
    <property type="entry name" value="OS03G0429900 PROTEIN"/>
    <property type="match status" value="1"/>
</dbReference>
<name>A0A6A6NED4_HEVBR</name>
<dbReference type="CDD" id="cd04480">
    <property type="entry name" value="RPA1_DBD_A_like"/>
    <property type="match status" value="1"/>
</dbReference>
<dbReference type="InterPro" id="IPR047192">
    <property type="entry name" value="Euk_RPA1_DBD_C"/>
</dbReference>
<dbReference type="InterPro" id="IPR012340">
    <property type="entry name" value="NA-bd_OB-fold"/>
</dbReference>
<keyword evidence="9" id="KW-1185">Reference proteome</keyword>
<evidence type="ECO:0000256" key="4">
    <source>
        <dbReference type="ARBA" id="ARBA00022833"/>
    </source>
</evidence>
<evidence type="ECO:0000256" key="5">
    <source>
        <dbReference type="ARBA" id="ARBA00023125"/>
    </source>
</evidence>
<dbReference type="PANTHER" id="PTHR47165">
    <property type="entry name" value="OS03G0429900 PROTEIN"/>
    <property type="match status" value="1"/>
</dbReference>
<evidence type="ECO:0000256" key="2">
    <source>
        <dbReference type="ARBA" id="ARBA00022723"/>
    </source>
</evidence>
<sequence length="297" mass="33925">MPITPIKDLKPTKLSEAIKARVCRLWKTYDFNANRLLSLDCILVDEQNDAIQATMKVVDADFFVAKLDVGSIYHISKFYIAYSKNQYRVVPHIGMLQFGRATRILKIPNKFSTGPTASYPKKQPISPTEEKNINRKTISELKNINPNQNKKAFFTCQAEIIKFDETQGWFYKTCPQCFVRAKNAGPQWWCSKHGYFSNPPTPRYRLVCHIKDETRQTSIYLFGRVAHALVGVSCATITKDLENVDEHCIPPTLSNMIGSTRNFQLHYSANLARPYLIASKVTNFGLVMFFPPEITDV</sequence>
<dbReference type="InterPro" id="IPR003871">
    <property type="entry name" value="RFA1B/D_OB_1st"/>
</dbReference>
<dbReference type="GO" id="GO:0003677">
    <property type="term" value="F:DNA binding"/>
    <property type="evidence" value="ECO:0007669"/>
    <property type="project" value="UniProtKB-KW"/>
</dbReference>
<keyword evidence="2" id="KW-0479">Metal-binding</keyword>
<protein>
    <submittedName>
        <fullName evidence="8">Uncharacterized protein</fullName>
    </submittedName>
</protein>
<organism evidence="8 9">
    <name type="scientific">Hevea brasiliensis</name>
    <name type="common">Para rubber tree</name>
    <name type="synonym">Siphonia brasiliensis</name>
    <dbReference type="NCBI Taxonomy" id="3981"/>
    <lineage>
        <taxon>Eukaryota</taxon>
        <taxon>Viridiplantae</taxon>
        <taxon>Streptophyta</taxon>
        <taxon>Embryophyta</taxon>
        <taxon>Tracheophyta</taxon>
        <taxon>Spermatophyta</taxon>
        <taxon>Magnoliopsida</taxon>
        <taxon>eudicotyledons</taxon>
        <taxon>Gunneridae</taxon>
        <taxon>Pentapetalae</taxon>
        <taxon>rosids</taxon>
        <taxon>fabids</taxon>
        <taxon>Malpighiales</taxon>
        <taxon>Euphorbiaceae</taxon>
        <taxon>Crotonoideae</taxon>
        <taxon>Micrandreae</taxon>
        <taxon>Hevea</taxon>
    </lineage>
</organism>
<proteinExistence type="inferred from homology"/>
<keyword evidence="4" id="KW-0862">Zinc</keyword>
<comment type="similarity">
    <text evidence="1">Belongs to the replication factor A protein 1 family.</text>
</comment>
<dbReference type="InterPro" id="IPR013955">
    <property type="entry name" value="Rep_factor-A_C"/>
</dbReference>
<evidence type="ECO:0000313" key="9">
    <source>
        <dbReference type="Proteomes" id="UP000467840"/>
    </source>
</evidence>
<keyword evidence="5" id="KW-0238">DNA-binding</keyword>
<accession>A0A6A6NED4</accession>